<dbReference type="AlphaFoldDB" id="A0A2S7KVN1"/>
<keyword evidence="1" id="KW-0732">Signal</keyword>
<feature type="chain" id="PRO_5015695737" description="Auto-transporter adhesin head GIN domain-containing protein" evidence="1">
    <location>
        <begin position="24"/>
        <end position="114"/>
    </location>
</feature>
<reference evidence="2 3" key="1">
    <citation type="submission" date="2016-11" db="EMBL/GenBank/DDBJ databases">
        <title>Trade-off between light-utilization and light-protection in marine flavobacteria.</title>
        <authorList>
            <person name="Kumagai Y."/>
        </authorList>
    </citation>
    <scope>NUCLEOTIDE SEQUENCE [LARGE SCALE GENOMIC DNA]</scope>
    <source>
        <strain evidence="2 3">ATCC 700397</strain>
    </source>
</reference>
<name>A0A2S7KVN1_9FLAO</name>
<evidence type="ECO:0000313" key="2">
    <source>
        <dbReference type="EMBL" id="PQB06687.1"/>
    </source>
</evidence>
<dbReference type="EMBL" id="MQUA01000013">
    <property type="protein sequence ID" value="PQB06687.1"/>
    <property type="molecule type" value="Genomic_DNA"/>
</dbReference>
<organism evidence="2 3">
    <name type="scientific">Polaribacter filamentus</name>
    <dbReference type="NCBI Taxonomy" id="53483"/>
    <lineage>
        <taxon>Bacteria</taxon>
        <taxon>Pseudomonadati</taxon>
        <taxon>Bacteroidota</taxon>
        <taxon>Flavobacteriia</taxon>
        <taxon>Flavobacteriales</taxon>
        <taxon>Flavobacteriaceae</taxon>
    </lineage>
</organism>
<keyword evidence="3" id="KW-1185">Reference proteome</keyword>
<evidence type="ECO:0000256" key="1">
    <source>
        <dbReference type="SAM" id="SignalP"/>
    </source>
</evidence>
<evidence type="ECO:0000313" key="3">
    <source>
        <dbReference type="Proteomes" id="UP000239522"/>
    </source>
</evidence>
<dbReference type="OrthoDB" id="1202666at2"/>
<sequence length="114" mass="12888">MRNLKTIVTILAISLVTTFSTTASEKEPSKIAQKLRTEIVSMLGSEITLELKTSATAEISFMINNENEIVIISIDSKIDELKYIIKSKLNYKKVTVKGIEKEEIYIIPLRINNK</sequence>
<protein>
    <recommendedName>
        <fullName evidence="4">Auto-transporter adhesin head GIN domain-containing protein</fullName>
    </recommendedName>
</protein>
<gene>
    <name evidence="2" type="ORF">BST83_05585</name>
</gene>
<evidence type="ECO:0008006" key="4">
    <source>
        <dbReference type="Google" id="ProtNLM"/>
    </source>
</evidence>
<proteinExistence type="predicted"/>
<comment type="caution">
    <text evidence="2">The sequence shown here is derived from an EMBL/GenBank/DDBJ whole genome shotgun (WGS) entry which is preliminary data.</text>
</comment>
<dbReference type="Proteomes" id="UP000239522">
    <property type="component" value="Unassembled WGS sequence"/>
</dbReference>
<dbReference type="RefSeq" id="WP_104808937.1">
    <property type="nucleotide sequence ID" value="NZ_MQUA01000013.1"/>
</dbReference>
<feature type="signal peptide" evidence="1">
    <location>
        <begin position="1"/>
        <end position="23"/>
    </location>
</feature>
<accession>A0A2S7KVN1</accession>